<dbReference type="Pfam" id="PF12977">
    <property type="entry name" value="DUF3861"/>
    <property type="match status" value="1"/>
</dbReference>
<dbReference type="InterPro" id="IPR038194">
    <property type="entry name" value="DUF3861_sf"/>
</dbReference>
<dbReference type="InterPro" id="IPR024476">
    <property type="entry name" value="DUF3861"/>
</dbReference>
<dbReference type="Proteomes" id="UP000256542">
    <property type="component" value="Unassembled WGS sequence"/>
</dbReference>
<sequence>MKGHLYKFTLEHLEDPKGNAITAEPVTFEARNHDDIFKILESMKGKMALSDSDAREMAIGIKLFGEVMLRNPENELFQQLRPHFMVFMKGLKKS</sequence>
<comment type="caution">
    <text evidence="1">The sequence shown here is derived from an EMBL/GenBank/DDBJ whole genome shotgun (WGS) entry which is preliminary data.</text>
</comment>
<dbReference type="RefSeq" id="WP_115897907.1">
    <property type="nucleotide sequence ID" value="NZ_QUNG01000007.1"/>
</dbReference>
<proteinExistence type="predicted"/>
<reference evidence="1 2" key="1">
    <citation type="submission" date="2018-08" db="EMBL/GenBank/DDBJ databases">
        <title>Genomic Encyclopedia of Type Strains, Phase III (KMG-III): the genomes of soil and plant-associated and newly described type strains.</title>
        <authorList>
            <person name="Whitman W."/>
        </authorList>
    </citation>
    <scope>NUCLEOTIDE SEQUENCE [LARGE SCALE GENOMIC DNA]</scope>
    <source>
        <strain evidence="1 2">CECT 7375</strain>
    </source>
</reference>
<evidence type="ECO:0000313" key="1">
    <source>
        <dbReference type="EMBL" id="REG82899.1"/>
    </source>
</evidence>
<dbReference type="Gene3D" id="3.10.20.850">
    <property type="entry name" value="Protein of unknown function DUF3861"/>
    <property type="match status" value="1"/>
</dbReference>
<name>A0A3E0DJL2_9GAMM</name>
<gene>
    <name evidence="1" type="ORF">DFP81_10773</name>
</gene>
<dbReference type="AlphaFoldDB" id="A0A3E0DJL2"/>
<organism evidence="1 2">
    <name type="scientific">Marinomonas pollencensis</name>
    <dbReference type="NCBI Taxonomy" id="491954"/>
    <lineage>
        <taxon>Bacteria</taxon>
        <taxon>Pseudomonadati</taxon>
        <taxon>Pseudomonadota</taxon>
        <taxon>Gammaproteobacteria</taxon>
        <taxon>Oceanospirillales</taxon>
        <taxon>Oceanospirillaceae</taxon>
        <taxon>Marinomonas</taxon>
    </lineage>
</organism>
<dbReference type="EMBL" id="QUNG01000007">
    <property type="protein sequence ID" value="REG82899.1"/>
    <property type="molecule type" value="Genomic_DNA"/>
</dbReference>
<keyword evidence="2" id="KW-1185">Reference proteome</keyword>
<dbReference type="OrthoDB" id="119700at2"/>
<accession>A0A3E0DJL2</accession>
<evidence type="ECO:0000313" key="2">
    <source>
        <dbReference type="Proteomes" id="UP000256542"/>
    </source>
</evidence>
<protein>
    <submittedName>
        <fullName evidence="1">Uncharacterized protein DUF3861</fullName>
    </submittedName>
</protein>